<feature type="transmembrane region" description="Helical" evidence="14">
    <location>
        <begin position="96"/>
        <end position="117"/>
    </location>
</feature>
<organism evidence="16 17">
    <name type="scientific">Fischerella thermalis CCMEE 5318</name>
    <dbReference type="NCBI Taxonomy" id="2019666"/>
    <lineage>
        <taxon>Bacteria</taxon>
        <taxon>Bacillati</taxon>
        <taxon>Cyanobacteriota</taxon>
        <taxon>Cyanophyceae</taxon>
        <taxon>Nostocales</taxon>
        <taxon>Hapalosiphonaceae</taxon>
        <taxon>Fischerella</taxon>
    </lineage>
</organism>
<dbReference type="PANTHER" id="PTHR43079">
    <property type="entry name" value="PROBABLE CADMIUM/ZINC-TRANSPORTING ATPASE HMA1"/>
    <property type="match status" value="1"/>
</dbReference>
<keyword evidence="4 14" id="KW-1003">Cell membrane</keyword>
<dbReference type="CDD" id="cd07551">
    <property type="entry name" value="P-type_ATPase_HM_ZosA_PfeT-like"/>
    <property type="match status" value="1"/>
</dbReference>
<dbReference type="InterPro" id="IPR023298">
    <property type="entry name" value="ATPase_P-typ_TM_dom_sf"/>
</dbReference>
<dbReference type="PROSITE" id="PS01229">
    <property type="entry name" value="COF_2"/>
    <property type="match status" value="1"/>
</dbReference>
<evidence type="ECO:0000313" key="16">
    <source>
        <dbReference type="EMBL" id="PMB25496.1"/>
    </source>
</evidence>
<dbReference type="FunFam" id="3.40.50.1000:FF:000020">
    <property type="entry name" value="Probable cation-transporting P-type ATPase"/>
    <property type="match status" value="1"/>
</dbReference>
<dbReference type="NCBIfam" id="TIGR01494">
    <property type="entry name" value="ATPase_P-type"/>
    <property type="match status" value="2"/>
</dbReference>
<sequence>MLFPERLHQFTKEHADALAALACGLFLFCGWFALHLGFLGWALLLLPIAYVIGGYESAREGLTTLIKEKELDVDLLMIVAALGAAGLGLWRREYYLIIDGAILILIFAISGALEGYAMQRTERSIRSLMSLTQDTARVVRRGNEEVIPIKQLQVGDEIIVKPGELIPTDAVIVEGYSTLNQAAITGESLPVEKTVGDEVFAGTLNGYGALKLKLHQPPESSLIQRVIRLVQQAQTETPPSQQFIERFERGYARVIVIAGILLLILPPFLWNWDWETAIYRALTFLVVASPCALMAAIMPTLLSGIANGARQGILFKNGAQLEMIGKVRAIAFDKTGTLTTGLLEVCEVIPTSEYTKADVLKAAASVESRSEHPLGLAIVKAAKNLDWQAATEVQAFPGQGIVGMIDNQEVLAGKNDFVKKYVANLPKNLIEIATNLELQGKTVVWIAEKRWGDGELGAPTTEREWGLGAMGRWGGGEIERWGERFHPTIPLTQHQVLGIIAIADTVRSQAAETMSRLKKLGIEQIVMLTGDNQKTAESVAQELGVDRVYAELLPEDKLHVIRRLQQEYKTVAMVGDGINDAPALAQASVGIAMGTAGSDVALETADIVLMADRLEKIEVAIRLGKRTQAIVKQNITIALGFIILLLIGNFLGEINLPIGVVGHEGSTVLVTLSGLRLLKN</sequence>
<evidence type="ECO:0000256" key="8">
    <source>
        <dbReference type="ARBA" id="ARBA00022840"/>
    </source>
</evidence>
<evidence type="ECO:0000256" key="2">
    <source>
        <dbReference type="ARBA" id="ARBA00006024"/>
    </source>
</evidence>
<feature type="domain" description="P-type ATPase A" evidence="15">
    <location>
        <begin position="131"/>
        <end position="231"/>
    </location>
</feature>
<evidence type="ECO:0000256" key="9">
    <source>
        <dbReference type="ARBA" id="ARBA00022842"/>
    </source>
</evidence>
<feature type="transmembrane region" description="Helical" evidence="14">
    <location>
        <begin position="19"/>
        <end position="52"/>
    </location>
</feature>
<comment type="subcellular location">
    <subcellularLocation>
        <location evidence="1">Cell membrane</location>
        <topology evidence="1">Multi-pass membrane protein</topology>
    </subcellularLocation>
</comment>
<evidence type="ECO:0000256" key="12">
    <source>
        <dbReference type="ARBA" id="ARBA00023065"/>
    </source>
</evidence>
<dbReference type="SFLD" id="SFLDG00002">
    <property type="entry name" value="C1.7:_P-type_atpase_like"/>
    <property type="match status" value="1"/>
</dbReference>
<dbReference type="RefSeq" id="WP_102180786.1">
    <property type="nucleotide sequence ID" value="NZ_NMQE01000149.1"/>
</dbReference>
<dbReference type="InterPro" id="IPR008250">
    <property type="entry name" value="ATPase_P-typ_transduc_dom_A_sf"/>
</dbReference>
<dbReference type="InterPro" id="IPR001757">
    <property type="entry name" value="P_typ_ATPase"/>
</dbReference>
<dbReference type="Gene3D" id="3.40.50.1000">
    <property type="entry name" value="HAD superfamily/HAD-like"/>
    <property type="match status" value="1"/>
</dbReference>
<dbReference type="GO" id="GO:0016887">
    <property type="term" value="F:ATP hydrolysis activity"/>
    <property type="evidence" value="ECO:0007669"/>
    <property type="project" value="InterPro"/>
</dbReference>
<dbReference type="Gene3D" id="3.40.1110.10">
    <property type="entry name" value="Calcium-transporting ATPase, cytoplasmic domain N"/>
    <property type="match status" value="2"/>
</dbReference>
<evidence type="ECO:0000256" key="4">
    <source>
        <dbReference type="ARBA" id="ARBA00022475"/>
    </source>
</evidence>
<feature type="transmembrane region" description="Helical" evidence="14">
    <location>
        <begin position="282"/>
        <end position="306"/>
    </location>
</feature>
<evidence type="ECO:0000256" key="7">
    <source>
        <dbReference type="ARBA" id="ARBA00022741"/>
    </source>
</evidence>
<dbReference type="InterPro" id="IPR023299">
    <property type="entry name" value="ATPase_P-typ_cyto_dom_N"/>
</dbReference>
<reference evidence="16 17" key="1">
    <citation type="submission" date="2017-07" db="EMBL/GenBank/DDBJ databases">
        <title>Genomes of Fischerella (Mastigocladus) sp. strains.</title>
        <authorList>
            <person name="Miller S.R."/>
        </authorList>
    </citation>
    <scope>NUCLEOTIDE SEQUENCE [LARGE SCALE GENOMIC DNA]</scope>
    <source>
        <strain evidence="16 17">CCMEE 5318</strain>
    </source>
</reference>
<dbReference type="Gene3D" id="1.20.1110.10">
    <property type="entry name" value="Calcium-transporting ATPase, transmembrane domain"/>
    <property type="match status" value="1"/>
</dbReference>
<dbReference type="GO" id="GO:0005524">
    <property type="term" value="F:ATP binding"/>
    <property type="evidence" value="ECO:0007669"/>
    <property type="project" value="UniProtKB-UniRule"/>
</dbReference>
<dbReference type="PRINTS" id="PR00119">
    <property type="entry name" value="CATATPASE"/>
</dbReference>
<keyword evidence="6 14" id="KW-0479">Metal-binding</keyword>
<evidence type="ECO:0000256" key="3">
    <source>
        <dbReference type="ARBA" id="ARBA00022448"/>
    </source>
</evidence>
<dbReference type="InterPro" id="IPR023214">
    <property type="entry name" value="HAD_sf"/>
</dbReference>
<dbReference type="EMBL" id="NMQE01000149">
    <property type="protein sequence ID" value="PMB25496.1"/>
    <property type="molecule type" value="Genomic_DNA"/>
</dbReference>
<keyword evidence="11 14" id="KW-1133">Transmembrane helix</keyword>
<protein>
    <submittedName>
        <fullName evidence="16">Heavy metal translocating P-type ATPase</fullName>
    </submittedName>
</protein>
<dbReference type="SUPFAM" id="SSF81660">
    <property type="entry name" value="Metal cation-transporting ATPase, ATP-binding domain N"/>
    <property type="match status" value="1"/>
</dbReference>
<evidence type="ECO:0000256" key="11">
    <source>
        <dbReference type="ARBA" id="ARBA00022989"/>
    </source>
</evidence>
<dbReference type="Pfam" id="PF00122">
    <property type="entry name" value="E1-E2_ATPase"/>
    <property type="match status" value="1"/>
</dbReference>
<dbReference type="InterPro" id="IPR027256">
    <property type="entry name" value="P-typ_ATPase_IB"/>
</dbReference>
<dbReference type="InterPro" id="IPR018303">
    <property type="entry name" value="ATPase_P-typ_P_site"/>
</dbReference>
<feature type="transmembrane region" description="Helical" evidence="14">
    <location>
        <begin position="73"/>
        <end position="90"/>
    </location>
</feature>
<evidence type="ECO:0000256" key="13">
    <source>
        <dbReference type="ARBA" id="ARBA00023136"/>
    </source>
</evidence>
<keyword evidence="13 14" id="KW-0472">Membrane</keyword>
<dbReference type="GO" id="GO:0005886">
    <property type="term" value="C:plasma membrane"/>
    <property type="evidence" value="ECO:0007669"/>
    <property type="project" value="UniProtKB-SubCell"/>
</dbReference>
<keyword evidence="12" id="KW-0406">Ion transport</keyword>
<dbReference type="SFLD" id="SFLDF00027">
    <property type="entry name" value="p-type_atpase"/>
    <property type="match status" value="1"/>
</dbReference>
<keyword evidence="8 14" id="KW-0067">ATP-binding</keyword>
<dbReference type="PROSITE" id="PS00154">
    <property type="entry name" value="ATPASE_E1_E2"/>
    <property type="match status" value="1"/>
</dbReference>
<evidence type="ECO:0000256" key="6">
    <source>
        <dbReference type="ARBA" id="ARBA00022723"/>
    </source>
</evidence>
<dbReference type="GO" id="GO:0019829">
    <property type="term" value="F:ATPase-coupled monoatomic cation transmembrane transporter activity"/>
    <property type="evidence" value="ECO:0007669"/>
    <property type="project" value="InterPro"/>
</dbReference>
<evidence type="ECO:0000256" key="10">
    <source>
        <dbReference type="ARBA" id="ARBA00022967"/>
    </source>
</evidence>
<dbReference type="InterPro" id="IPR036412">
    <property type="entry name" value="HAD-like_sf"/>
</dbReference>
<keyword evidence="9" id="KW-0460">Magnesium</keyword>
<dbReference type="AlphaFoldDB" id="A0A2N6LKU7"/>
<comment type="caution">
    <text evidence="16">The sequence shown here is derived from an EMBL/GenBank/DDBJ whole genome shotgun (WGS) entry which is preliminary data.</text>
</comment>
<feature type="transmembrane region" description="Helical" evidence="14">
    <location>
        <begin position="250"/>
        <end position="270"/>
    </location>
</feature>
<evidence type="ECO:0000256" key="14">
    <source>
        <dbReference type="RuleBase" id="RU362081"/>
    </source>
</evidence>
<dbReference type="GO" id="GO:0046872">
    <property type="term" value="F:metal ion binding"/>
    <property type="evidence" value="ECO:0007669"/>
    <property type="project" value="UniProtKB-KW"/>
</dbReference>
<feature type="transmembrane region" description="Helical" evidence="14">
    <location>
        <begin position="635"/>
        <end position="652"/>
    </location>
</feature>
<keyword evidence="10" id="KW-1278">Translocase</keyword>
<evidence type="ECO:0000259" key="15">
    <source>
        <dbReference type="Pfam" id="PF00122"/>
    </source>
</evidence>
<dbReference type="FunFam" id="2.70.150.10:FF:000002">
    <property type="entry name" value="Copper-transporting ATPase 1, putative"/>
    <property type="match status" value="1"/>
</dbReference>
<dbReference type="SFLD" id="SFLDS00003">
    <property type="entry name" value="Haloacid_Dehalogenase"/>
    <property type="match status" value="1"/>
</dbReference>
<gene>
    <name evidence="16" type="ORF">CEN46_05645</name>
</gene>
<dbReference type="SUPFAM" id="SSF81665">
    <property type="entry name" value="Calcium ATPase, transmembrane domain M"/>
    <property type="match status" value="1"/>
</dbReference>
<evidence type="ECO:0000256" key="1">
    <source>
        <dbReference type="ARBA" id="ARBA00004651"/>
    </source>
</evidence>
<keyword evidence="3" id="KW-0813">Transport</keyword>
<dbReference type="InterPro" id="IPR051949">
    <property type="entry name" value="Cation_Transport_ATPase"/>
</dbReference>
<evidence type="ECO:0000313" key="17">
    <source>
        <dbReference type="Proteomes" id="UP000235081"/>
    </source>
</evidence>
<dbReference type="PANTHER" id="PTHR43079:SF1">
    <property type="entry name" value="CADMIUM_ZINC-TRANSPORTING ATPASE HMA1, CHLOROPLASTIC-RELATED"/>
    <property type="match status" value="1"/>
</dbReference>
<evidence type="ECO:0000256" key="5">
    <source>
        <dbReference type="ARBA" id="ARBA00022692"/>
    </source>
</evidence>
<keyword evidence="5 14" id="KW-0812">Transmembrane</keyword>
<accession>A0A2N6LKU7</accession>
<dbReference type="SUPFAM" id="SSF81653">
    <property type="entry name" value="Calcium ATPase, transduction domain A"/>
    <property type="match status" value="1"/>
</dbReference>
<name>A0A2N6LKU7_9CYAN</name>
<dbReference type="Proteomes" id="UP000235081">
    <property type="component" value="Unassembled WGS sequence"/>
</dbReference>
<comment type="similarity">
    <text evidence="2 14">Belongs to the cation transport ATPase (P-type) (TC 3.A.3) family. Type IB subfamily.</text>
</comment>
<dbReference type="NCBIfam" id="TIGR01525">
    <property type="entry name" value="ATPase-IB_hvy"/>
    <property type="match status" value="1"/>
</dbReference>
<dbReference type="PRINTS" id="PR00120">
    <property type="entry name" value="HATPASE"/>
</dbReference>
<dbReference type="SUPFAM" id="SSF56784">
    <property type="entry name" value="HAD-like"/>
    <property type="match status" value="1"/>
</dbReference>
<proteinExistence type="inferred from homology"/>
<keyword evidence="7 14" id="KW-0547">Nucleotide-binding</keyword>
<dbReference type="Pfam" id="PF00702">
    <property type="entry name" value="Hydrolase"/>
    <property type="match status" value="1"/>
</dbReference>
<dbReference type="Gene3D" id="2.70.150.10">
    <property type="entry name" value="Calcium-transporting ATPase, cytoplasmic transduction domain A"/>
    <property type="match status" value="1"/>
</dbReference>
<dbReference type="InterPro" id="IPR059000">
    <property type="entry name" value="ATPase_P-type_domA"/>
</dbReference>
<dbReference type="InterPro" id="IPR044492">
    <property type="entry name" value="P_typ_ATPase_HD_dom"/>
</dbReference>